<keyword evidence="7 9" id="KW-0472">Membrane</keyword>
<evidence type="ECO:0000259" key="10">
    <source>
        <dbReference type="PROSITE" id="PS50850"/>
    </source>
</evidence>
<evidence type="ECO:0000256" key="9">
    <source>
        <dbReference type="SAM" id="Phobius"/>
    </source>
</evidence>
<feature type="transmembrane region" description="Helical" evidence="9">
    <location>
        <begin position="317"/>
        <end position="334"/>
    </location>
</feature>
<organism evidence="11 12">
    <name type="scientific">Marvinbryantia formatexigens DSM 14469</name>
    <dbReference type="NCBI Taxonomy" id="478749"/>
    <lineage>
        <taxon>Bacteria</taxon>
        <taxon>Bacillati</taxon>
        <taxon>Bacillota</taxon>
        <taxon>Clostridia</taxon>
        <taxon>Lachnospirales</taxon>
        <taxon>Lachnospiraceae</taxon>
        <taxon>Marvinbryantia</taxon>
    </lineage>
</organism>
<feature type="transmembrane region" description="Helical" evidence="9">
    <location>
        <begin position="163"/>
        <end position="184"/>
    </location>
</feature>
<dbReference type="PROSITE" id="PS50850">
    <property type="entry name" value="MFS"/>
    <property type="match status" value="1"/>
</dbReference>
<dbReference type="PROSITE" id="PS51257">
    <property type="entry name" value="PROKAR_LIPOPROTEIN"/>
    <property type="match status" value="1"/>
</dbReference>
<keyword evidence="2" id="KW-0813">Transport</keyword>
<sequence>MNEKKLMMQYSALQGCYWMLFGTVYSFATVYLLARGFDSTGIGICIAVGNICGVILQPVFAGMADRSSRITVQKLTAILAGLTLLALLLQYAVPDRILPVAALFIIADALLQVLQPLVNSVSVYYINRGVNVDFGIARGIGSLCYAIISSVLGALIARSGSSIILAVGSILLAVMIILLCRMPVYKGAYTSAAKADAKLSPDEKTEADAAQAAGGEGAGAVSSAGKPDAEASGGTGRTVKAPGGFIRRYPYVCIASIGLTLLMMNHNMQNSYQIQIITPLGGDSVALGNTLAIAAVMELPTMFLFSRMVKRISSSRLVMLSGVFFFAKAVAYLFCGNMTQMYAAQVLQMGAFALYIPATVYYVNEVMDPQDTFRGQALMAGTSTLGGVFGSLIGGLLIDYLNVCMMLIFGTIIAFIGMLTVFWAAPKAKGAPGKC</sequence>
<keyword evidence="5 9" id="KW-0812">Transmembrane</keyword>
<evidence type="ECO:0000256" key="7">
    <source>
        <dbReference type="ARBA" id="ARBA00023136"/>
    </source>
</evidence>
<dbReference type="Gene3D" id="1.20.1250.20">
    <property type="entry name" value="MFS general substrate transporter like domains"/>
    <property type="match status" value="2"/>
</dbReference>
<dbReference type="STRING" id="168384.SAMN05660368_00862"/>
<comment type="caution">
    <text evidence="11">The sequence shown here is derived from an EMBL/GenBank/DDBJ whole genome shotgun (WGS) entry which is preliminary data.</text>
</comment>
<keyword evidence="4" id="KW-0997">Cell inner membrane</keyword>
<dbReference type="EMBL" id="ACCL02000019">
    <property type="protein sequence ID" value="EET59403.1"/>
    <property type="molecule type" value="Genomic_DNA"/>
</dbReference>
<feature type="domain" description="Major facilitator superfamily (MFS) profile" evidence="10">
    <location>
        <begin position="251"/>
        <end position="435"/>
    </location>
</feature>
<dbReference type="eggNOG" id="COG2814">
    <property type="taxonomic scope" value="Bacteria"/>
</dbReference>
<evidence type="ECO:0000256" key="6">
    <source>
        <dbReference type="ARBA" id="ARBA00022989"/>
    </source>
</evidence>
<evidence type="ECO:0000256" key="1">
    <source>
        <dbReference type="ARBA" id="ARBA00004429"/>
    </source>
</evidence>
<keyword evidence="6 9" id="KW-1133">Transmembrane helix</keyword>
<comment type="subcellular location">
    <subcellularLocation>
        <location evidence="1">Cell inner membrane</location>
        <topology evidence="1">Multi-pass membrane protein</topology>
    </subcellularLocation>
</comment>
<dbReference type="GO" id="GO:0030395">
    <property type="term" value="F:lactose binding"/>
    <property type="evidence" value="ECO:0007669"/>
    <property type="project" value="TreeGrafter"/>
</dbReference>
<feature type="transmembrane region" description="Helical" evidence="9">
    <location>
        <begin position="99"/>
        <end position="124"/>
    </location>
</feature>
<feature type="transmembrane region" description="Helical" evidence="9">
    <location>
        <begin position="400"/>
        <end position="425"/>
    </location>
</feature>
<evidence type="ECO:0000256" key="3">
    <source>
        <dbReference type="ARBA" id="ARBA00022475"/>
    </source>
</evidence>
<keyword evidence="12" id="KW-1185">Reference proteome</keyword>
<evidence type="ECO:0000256" key="8">
    <source>
        <dbReference type="SAM" id="MobiDB-lite"/>
    </source>
</evidence>
<proteinExistence type="predicted"/>
<evidence type="ECO:0000313" key="11">
    <source>
        <dbReference type="EMBL" id="EET59403.1"/>
    </source>
</evidence>
<dbReference type="PANTHER" id="PTHR23522:SF10">
    <property type="entry name" value="3-PHENYLPROPIONIC ACID TRANSPORTER-RELATED"/>
    <property type="match status" value="1"/>
</dbReference>
<dbReference type="PANTHER" id="PTHR23522">
    <property type="entry name" value="BLL5896 PROTEIN"/>
    <property type="match status" value="1"/>
</dbReference>
<feature type="transmembrane region" description="Helical" evidence="9">
    <location>
        <begin position="136"/>
        <end position="157"/>
    </location>
</feature>
<keyword evidence="3" id="KW-1003">Cell membrane</keyword>
<dbReference type="RefSeq" id="WP_006863482.1">
    <property type="nucleotide sequence ID" value="NZ_ACCL02000019.1"/>
</dbReference>
<evidence type="ECO:0000313" key="12">
    <source>
        <dbReference type="Proteomes" id="UP000005561"/>
    </source>
</evidence>
<feature type="compositionally biased region" description="Low complexity" evidence="8">
    <location>
        <begin position="215"/>
        <end position="225"/>
    </location>
</feature>
<evidence type="ECO:0000256" key="4">
    <source>
        <dbReference type="ARBA" id="ARBA00022519"/>
    </source>
</evidence>
<accession>C6LJ83</accession>
<dbReference type="SUPFAM" id="SSF103473">
    <property type="entry name" value="MFS general substrate transporter"/>
    <property type="match status" value="2"/>
</dbReference>
<dbReference type="InterPro" id="IPR020846">
    <property type="entry name" value="MFS_dom"/>
</dbReference>
<gene>
    <name evidence="11" type="ORF">BRYFOR_08718</name>
</gene>
<dbReference type="GO" id="GO:0005886">
    <property type="term" value="C:plasma membrane"/>
    <property type="evidence" value="ECO:0007669"/>
    <property type="project" value="UniProtKB-SubCell"/>
</dbReference>
<dbReference type="GO" id="GO:0015528">
    <property type="term" value="F:lactose:proton symporter activity"/>
    <property type="evidence" value="ECO:0007669"/>
    <property type="project" value="TreeGrafter"/>
</dbReference>
<feature type="transmembrane region" description="Helical" evidence="9">
    <location>
        <begin position="75"/>
        <end position="93"/>
    </location>
</feature>
<feature type="transmembrane region" description="Helical" evidence="9">
    <location>
        <begin position="249"/>
        <end position="266"/>
    </location>
</feature>
<evidence type="ECO:0000256" key="5">
    <source>
        <dbReference type="ARBA" id="ARBA00022692"/>
    </source>
</evidence>
<dbReference type="Proteomes" id="UP000005561">
    <property type="component" value="Unassembled WGS sequence"/>
</dbReference>
<dbReference type="InterPro" id="IPR024989">
    <property type="entry name" value="MFS_assoc_dom"/>
</dbReference>
<protein>
    <submittedName>
        <fullName evidence="11">Transporter, major facilitator family protein</fullName>
    </submittedName>
</protein>
<dbReference type="InterPro" id="IPR036259">
    <property type="entry name" value="MFS_trans_sf"/>
</dbReference>
<dbReference type="OrthoDB" id="1653456at2"/>
<evidence type="ECO:0000256" key="2">
    <source>
        <dbReference type="ARBA" id="ARBA00022448"/>
    </source>
</evidence>
<feature type="transmembrane region" description="Helical" evidence="9">
    <location>
        <begin position="12"/>
        <end position="34"/>
    </location>
</feature>
<feature type="transmembrane region" description="Helical" evidence="9">
    <location>
        <begin position="40"/>
        <end position="63"/>
    </location>
</feature>
<dbReference type="AlphaFoldDB" id="C6LJ83"/>
<name>C6LJ83_9FIRM</name>
<feature type="region of interest" description="Disordered" evidence="8">
    <location>
        <begin position="215"/>
        <end position="236"/>
    </location>
</feature>
<feature type="transmembrane region" description="Helical" evidence="9">
    <location>
        <begin position="375"/>
        <end position="394"/>
    </location>
</feature>
<reference evidence="11" key="1">
    <citation type="submission" date="2009-07" db="EMBL/GenBank/DDBJ databases">
        <authorList>
            <person name="Weinstock G."/>
            <person name="Sodergren E."/>
            <person name="Clifton S."/>
            <person name="Fulton L."/>
            <person name="Fulton B."/>
            <person name="Courtney L."/>
            <person name="Fronick C."/>
            <person name="Harrison M."/>
            <person name="Strong C."/>
            <person name="Farmer C."/>
            <person name="Delahaunty K."/>
            <person name="Markovic C."/>
            <person name="Hall O."/>
            <person name="Minx P."/>
            <person name="Tomlinson C."/>
            <person name="Mitreva M."/>
            <person name="Nelson J."/>
            <person name="Hou S."/>
            <person name="Wollam A."/>
            <person name="Pepin K.H."/>
            <person name="Johnson M."/>
            <person name="Bhonagiri V."/>
            <person name="Nash W.E."/>
            <person name="Warren W."/>
            <person name="Chinwalla A."/>
            <person name="Mardis E.R."/>
            <person name="Wilson R.K."/>
        </authorList>
    </citation>
    <scope>NUCLEOTIDE SEQUENCE [LARGE SCALE GENOMIC DNA]</scope>
    <source>
        <strain evidence="11">DSM 14469</strain>
    </source>
</reference>
<feature type="transmembrane region" description="Helical" evidence="9">
    <location>
        <begin position="346"/>
        <end position="363"/>
    </location>
</feature>
<dbReference type="Pfam" id="PF12832">
    <property type="entry name" value="MFS_1_like"/>
    <property type="match status" value="1"/>
</dbReference>